<keyword evidence="2" id="KW-1185">Reference proteome</keyword>
<protein>
    <submittedName>
        <fullName evidence="1">Uncharacterized protein</fullName>
    </submittedName>
</protein>
<dbReference type="EMBL" id="MU268322">
    <property type="protein sequence ID" value="KAH7904927.1"/>
    <property type="molecule type" value="Genomic_DNA"/>
</dbReference>
<name>A0ACB7ZW29_9AGAM</name>
<reference evidence="1" key="1">
    <citation type="journal article" date="2021" name="New Phytol.">
        <title>Evolutionary innovations through gain and loss of genes in the ectomycorrhizal Boletales.</title>
        <authorList>
            <person name="Wu G."/>
            <person name="Miyauchi S."/>
            <person name="Morin E."/>
            <person name="Kuo A."/>
            <person name="Drula E."/>
            <person name="Varga T."/>
            <person name="Kohler A."/>
            <person name="Feng B."/>
            <person name="Cao Y."/>
            <person name="Lipzen A."/>
            <person name="Daum C."/>
            <person name="Hundley H."/>
            <person name="Pangilinan J."/>
            <person name="Johnson J."/>
            <person name="Barry K."/>
            <person name="LaButti K."/>
            <person name="Ng V."/>
            <person name="Ahrendt S."/>
            <person name="Min B."/>
            <person name="Choi I.G."/>
            <person name="Park H."/>
            <person name="Plett J.M."/>
            <person name="Magnuson J."/>
            <person name="Spatafora J.W."/>
            <person name="Nagy L.G."/>
            <person name="Henrissat B."/>
            <person name="Grigoriev I.V."/>
            <person name="Yang Z.L."/>
            <person name="Xu J."/>
            <person name="Martin F.M."/>
        </authorList>
    </citation>
    <scope>NUCLEOTIDE SEQUENCE</scope>
    <source>
        <strain evidence="1">ATCC 28755</strain>
    </source>
</reference>
<accession>A0ACB7ZW29</accession>
<comment type="caution">
    <text evidence="1">The sequence shown here is derived from an EMBL/GenBank/DDBJ whole genome shotgun (WGS) entry which is preliminary data.</text>
</comment>
<dbReference type="Proteomes" id="UP000790377">
    <property type="component" value="Unassembled WGS sequence"/>
</dbReference>
<organism evidence="1 2">
    <name type="scientific">Hygrophoropsis aurantiaca</name>
    <dbReference type="NCBI Taxonomy" id="72124"/>
    <lineage>
        <taxon>Eukaryota</taxon>
        <taxon>Fungi</taxon>
        <taxon>Dikarya</taxon>
        <taxon>Basidiomycota</taxon>
        <taxon>Agaricomycotina</taxon>
        <taxon>Agaricomycetes</taxon>
        <taxon>Agaricomycetidae</taxon>
        <taxon>Boletales</taxon>
        <taxon>Coniophorineae</taxon>
        <taxon>Hygrophoropsidaceae</taxon>
        <taxon>Hygrophoropsis</taxon>
    </lineage>
</organism>
<evidence type="ECO:0000313" key="2">
    <source>
        <dbReference type="Proteomes" id="UP000790377"/>
    </source>
</evidence>
<gene>
    <name evidence="1" type="ORF">BJ138DRAFT_1118949</name>
</gene>
<proteinExistence type="predicted"/>
<evidence type="ECO:0000313" key="1">
    <source>
        <dbReference type="EMBL" id="KAH7904927.1"/>
    </source>
</evidence>
<sequence>MFGQIMKFSLDASMQALAETNAPEEVESLHDIGESTEVVEETGDRPTVSRPGFLQRLKTPGKEALRSGDTFIKRSQARAAMDNWKDGLEDAEHAIKLNPSSPWGYERKHAALHGAQDYEDAIEAFNTMLSKLDNSPDPRTHKLRQQYVSPSDLESVIQIAIDKSLQNSPLRLIDTTTGYLCDRDERINTFKATPYFKELISSMTTNVTFDHERIAEVVMKYFRHVMLSHRWEGKEPLLSVVQNKSVYDLEPVYPVTKLQRFCQTARDAGYTWGWSDTCCIDKTNSVELQQSLNSIMEGN</sequence>